<reference evidence="3 4" key="1">
    <citation type="journal article" date="2018" name="New Phytol.">
        <title>Phylogenomics of Endogonaceae and evolution of mycorrhizas within Mucoromycota.</title>
        <authorList>
            <person name="Chang Y."/>
            <person name="Desiro A."/>
            <person name="Na H."/>
            <person name="Sandor L."/>
            <person name="Lipzen A."/>
            <person name="Clum A."/>
            <person name="Barry K."/>
            <person name="Grigoriev I.V."/>
            <person name="Martin F.M."/>
            <person name="Stajich J.E."/>
            <person name="Smith M.E."/>
            <person name="Bonito G."/>
            <person name="Spatafora J.W."/>
        </authorList>
    </citation>
    <scope>NUCLEOTIDE SEQUENCE [LARGE SCALE GENOMIC DNA]</scope>
    <source>
        <strain evidence="3 4">AD002</strain>
    </source>
</reference>
<dbReference type="InterPro" id="IPR052275">
    <property type="entry name" value="Mt_Fe-S_assembly_factor"/>
</dbReference>
<dbReference type="InterPro" id="IPR036065">
    <property type="entry name" value="BolA-like_sf"/>
</dbReference>
<gene>
    <name evidence="3" type="ORF">BC938DRAFT_482694</name>
</gene>
<dbReference type="Gene3D" id="3.10.20.90">
    <property type="entry name" value="Phosphatidylinositol 3-kinase Catalytic Subunit, Chain A, domain 1"/>
    <property type="match status" value="1"/>
</dbReference>
<dbReference type="InterPro" id="IPR002634">
    <property type="entry name" value="BolA"/>
</dbReference>
<dbReference type="Proteomes" id="UP000274822">
    <property type="component" value="Unassembled WGS sequence"/>
</dbReference>
<accession>A0A433QDJ2</accession>
<dbReference type="SUPFAM" id="SSF82657">
    <property type="entry name" value="BolA-like"/>
    <property type="match status" value="1"/>
</dbReference>
<dbReference type="EMBL" id="RBNJ01007744">
    <property type="protein sequence ID" value="RUS27814.1"/>
    <property type="molecule type" value="Genomic_DNA"/>
</dbReference>
<dbReference type="AlphaFoldDB" id="A0A433QDJ2"/>
<evidence type="ECO:0000256" key="2">
    <source>
        <dbReference type="RuleBase" id="RU003860"/>
    </source>
</evidence>
<proteinExistence type="inferred from homology"/>
<organism evidence="3 4">
    <name type="scientific">Jimgerdemannia flammicorona</name>
    <dbReference type="NCBI Taxonomy" id="994334"/>
    <lineage>
        <taxon>Eukaryota</taxon>
        <taxon>Fungi</taxon>
        <taxon>Fungi incertae sedis</taxon>
        <taxon>Mucoromycota</taxon>
        <taxon>Mucoromycotina</taxon>
        <taxon>Endogonomycetes</taxon>
        <taxon>Endogonales</taxon>
        <taxon>Endogonaceae</taxon>
        <taxon>Jimgerdemannia</taxon>
    </lineage>
</organism>
<feature type="non-terminal residue" evidence="3">
    <location>
        <position position="1"/>
    </location>
</feature>
<comment type="similarity">
    <text evidence="1 2">Belongs to the BolA/IbaG family.</text>
</comment>
<dbReference type="PANTHER" id="PTHR46188">
    <property type="entry name" value="BOLA-LIKE PROTEIN 3"/>
    <property type="match status" value="1"/>
</dbReference>
<evidence type="ECO:0000313" key="4">
    <source>
        <dbReference type="Proteomes" id="UP000274822"/>
    </source>
</evidence>
<name>A0A433QDJ2_9FUNG</name>
<evidence type="ECO:0000313" key="3">
    <source>
        <dbReference type="EMBL" id="RUS27814.1"/>
    </source>
</evidence>
<dbReference type="GO" id="GO:0005759">
    <property type="term" value="C:mitochondrial matrix"/>
    <property type="evidence" value="ECO:0007669"/>
    <property type="project" value="TreeGrafter"/>
</dbReference>
<dbReference type="Pfam" id="PF01722">
    <property type="entry name" value="BolA"/>
    <property type="match status" value="1"/>
</dbReference>
<comment type="caution">
    <text evidence="3">The sequence shown here is derived from an EMBL/GenBank/DDBJ whole genome shotgun (WGS) entry which is preliminary data.</text>
</comment>
<evidence type="ECO:0000256" key="1">
    <source>
        <dbReference type="ARBA" id="ARBA00005578"/>
    </source>
</evidence>
<protein>
    <submittedName>
        <fullName evidence="3">Bola protein</fullName>
    </submittedName>
</protein>
<sequence>SVRQNYSFSGRGKRRSSDVIIQDTITKITATIKVVTPVTQVPSLIMSILPPFARSLSLTIRQWTSLHPTTSASPTLQLQRSYTSAVSNDSDAVTTPSLSEGERHIWDKLTRELNPSKLRVLDVSGGCGSMYAIDITSDAFQGVPMVKQHRIVNEILKEEIKEMHGIQLKTSSK</sequence>
<dbReference type="PANTHER" id="PTHR46188:SF1">
    <property type="entry name" value="BOLA-LIKE PROTEIN 3"/>
    <property type="match status" value="1"/>
</dbReference>
<keyword evidence="4" id="KW-1185">Reference proteome</keyword>